<comment type="caution">
    <text evidence="1">The sequence shown here is derived from an EMBL/GenBank/DDBJ whole genome shotgun (WGS) entry which is preliminary data.</text>
</comment>
<proteinExistence type="predicted"/>
<keyword evidence="2" id="KW-1185">Reference proteome</keyword>
<sequence length="421" mass="47845">MNTFEEFLQDYEAHEKEETIRFITRLDEGKVGLNERYPPKNRFIKLKEPIADPYTNIWGVVPFYGSTLAKLIPKDNKEAFDKTHEFTMGFNSHKIDEMIDFQKETGRIQFVLMMPPTYYKNLDFLEPLLTELKPPIVQYDSLSVTGHELDKKNKIEFETLAEHGFNKFVMDATGAFGNSNISYTLAKLEDYASRYSILKASGYEELADEIGTLMIIDPEKAHLYLTVYGFLISNPQKCLLKPICHYGEKFMGYVNDLEKQFDCEPNTSSVPPEIGKFLLNKITLYPETISGCTKVIQEYDDQDLYKIVNSLNEGVKRNKTDIIEEKSGDMSEILENVWNDSRKITRRADGIKFGISLSLGLIGGVAEGVLGSGLLASLGLKLSDTIIDMQNNTVNEKIAKSVSPNHLVSIYDFKNKHSLND</sequence>
<organism evidence="1 2">
    <name type="scientific">Methanolobus vulcani</name>
    <dbReference type="NCBI Taxonomy" id="38026"/>
    <lineage>
        <taxon>Archaea</taxon>
        <taxon>Methanobacteriati</taxon>
        <taxon>Methanobacteriota</taxon>
        <taxon>Stenosarchaea group</taxon>
        <taxon>Methanomicrobia</taxon>
        <taxon>Methanosarcinales</taxon>
        <taxon>Methanosarcinaceae</taxon>
        <taxon>Methanolobus</taxon>
    </lineage>
</organism>
<dbReference type="AlphaFoldDB" id="A0A7Z8KRQ3"/>
<reference evidence="1 2" key="1">
    <citation type="submission" date="2019-06" db="EMBL/GenBank/DDBJ databases">
        <title>Draft genome sequence of Methanolobus vulcani B1d.</title>
        <authorList>
            <person name="Creighbaum A.J."/>
            <person name="Ticak T."/>
            <person name="Hariraju D."/>
            <person name="Arivett B.A."/>
            <person name="Ferguson D.J.Jr."/>
        </authorList>
    </citation>
    <scope>NUCLEOTIDE SEQUENCE [LARGE SCALE GENOMIC DNA]</scope>
    <source>
        <strain evidence="1 2">B1d</strain>
    </source>
</reference>
<protein>
    <submittedName>
        <fullName evidence="1">Uncharacterized protein</fullName>
    </submittedName>
</protein>
<dbReference type="RefSeq" id="WP_154808649.1">
    <property type="nucleotide sequence ID" value="NZ_VIAQ01000007.1"/>
</dbReference>
<gene>
    <name evidence="1" type="ORF">FKV42_02340</name>
</gene>
<dbReference type="OrthoDB" id="386830at2157"/>
<dbReference type="EMBL" id="VIAQ01000007">
    <property type="protein sequence ID" value="TQD27920.1"/>
    <property type="molecule type" value="Genomic_DNA"/>
</dbReference>
<dbReference type="Proteomes" id="UP000319335">
    <property type="component" value="Unassembled WGS sequence"/>
</dbReference>
<name>A0A7Z8KRQ3_9EURY</name>
<evidence type="ECO:0000313" key="2">
    <source>
        <dbReference type="Proteomes" id="UP000319335"/>
    </source>
</evidence>
<accession>A0A7Z8KRQ3</accession>
<evidence type="ECO:0000313" key="1">
    <source>
        <dbReference type="EMBL" id="TQD27920.1"/>
    </source>
</evidence>